<dbReference type="InterPro" id="IPR008928">
    <property type="entry name" value="6-hairpin_glycosidase_sf"/>
</dbReference>
<organism evidence="3 4">
    <name type="scientific">Pseudochryseolinea flava</name>
    <dbReference type="NCBI Taxonomy" id="2059302"/>
    <lineage>
        <taxon>Bacteria</taxon>
        <taxon>Pseudomonadati</taxon>
        <taxon>Bacteroidota</taxon>
        <taxon>Cytophagia</taxon>
        <taxon>Cytophagales</taxon>
        <taxon>Fulvivirgaceae</taxon>
        <taxon>Pseudochryseolinea</taxon>
    </lineage>
</organism>
<dbReference type="Proteomes" id="UP000251889">
    <property type="component" value="Unassembled WGS sequence"/>
</dbReference>
<dbReference type="Pfam" id="PF12439">
    <property type="entry name" value="GDE_N"/>
    <property type="match status" value="1"/>
</dbReference>
<dbReference type="InterPro" id="IPR010401">
    <property type="entry name" value="AGL/Gdb1"/>
</dbReference>
<evidence type="ECO:0000313" key="4">
    <source>
        <dbReference type="Proteomes" id="UP000251889"/>
    </source>
</evidence>
<dbReference type="SUPFAM" id="SSF48208">
    <property type="entry name" value="Six-hairpin glycosidases"/>
    <property type="match status" value="1"/>
</dbReference>
<dbReference type="RefSeq" id="WP_112748655.1">
    <property type="nucleotide sequence ID" value="NZ_QMFY01000011.1"/>
</dbReference>
<dbReference type="AlphaFoldDB" id="A0A364XYE8"/>
<accession>A0A364XYE8</accession>
<dbReference type="InterPro" id="IPR012341">
    <property type="entry name" value="6hp_glycosidase-like_sf"/>
</dbReference>
<dbReference type="InterPro" id="IPR024742">
    <property type="entry name" value="Glycogen_debranch_N"/>
</dbReference>
<dbReference type="Pfam" id="PF06202">
    <property type="entry name" value="GDE_C"/>
    <property type="match status" value="1"/>
</dbReference>
<sequence length="643" mass="72187">MKDLQNFEKSLSLEWLETNGVGGYASSTVAGAHSRKYHGMLVASLNPPVNRMVVVSKLEETIVFGEREFQLSANQYPGVIHPRGTNHLVSFERDLFPVFRYEADGVIIQKTIAAIHGENTTVVLYAVIAAPSSFTLELLPKYSCRDIHHLTFANDSIGSQYLFDKGIFRTLNYQGCPEFFISVPGATFTEAKSWFHNIEYEVERQRGLDFKEDLFSHGKFSIELMQGDVVGVILSTQDPKRKNAVKLFDDERKRRELLVENEKGTIRKLVLAADQFIVKRGNLNTIIAGYHWFSDWGRDTMISLPGLCLATGRFQDAKKILKVFAESIKDGMLPNRFPDDGESPEYNTIDATLWYFYAIYKYYRYTDDLAFVKSLIPILKDILSWHIKGTAYNIGVDPADDLLAGGAQGAQLTWMDAKVGDWVVTPRRGKPVEINALWYNALCILEHLLIRAGDKVGSVLYRDQAQRVAKNFNAKFWNTDGEYLFDVIDGDDRSSDIRPNQLYAISLPFSLLSLEQAEKVLACVAKHLVTPRGLRSLSPANPAYKGIYQGNVLQRDGAYHQGTVWSFLIGCYIDALIETKGKEGKTEATALLKKMTKHIDESCVGSISEIFDGDAPHAPKGCVAQAWGVAELLRVVKEHQLLV</sequence>
<evidence type="ECO:0000259" key="2">
    <source>
        <dbReference type="Pfam" id="PF12439"/>
    </source>
</evidence>
<dbReference type="OrthoDB" id="9761875at2"/>
<dbReference type="EMBL" id="QMFY01000011">
    <property type="protein sequence ID" value="RAV99466.1"/>
    <property type="molecule type" value="Genomic_DNA"/>
</dbReference>
<dbReference type="PANTHER" id="PTHR10569:SF2">
    <property type="entry name" value="GLYCOGEN DEBRANCHING ENZYME"/>
    <property type="match status" value="1"/>
</dbReference>
<dbReference type="NCBIfam" id="TIGR01561">
    <property type="entry name" value="gde_arch"/>
    <property type="match status" value="1"/>
</dbReference>
<dbReference type="InterPro" id="IPR006451">
    <property type="entry name" value="Glycogen_debranch_arc"/>
</dbReference>
<dbReference type="GO" id="GO:0004135">
    <property type="term" value="F:amylo-alpha-1,6-glucosidase activity"/>
    <property type="evidence" value="ECO:0007669"/>
    <property type="project" value="InterPro"/>
</dbReference>
<dbReference type="GO" id="GO:0005980">
    <property type="term" value="P:glycogen catabolic process"/>
    <property type="evidence" value="ECO:0007669"/>
    <property type="project" value="InterPro"/>
</dbReference>
<comment type="caution">
    <text evidence="3">The sequence shown here is derived from an EMBL/GenBank/DDBJ whole genome shotgun (WGS) entry which is preliminary data.</text>
</comment>
<name>A0A364XYE8_9BACT</name>
<dbReference type="PANTHER" id="PTHR10569">
    <property type="entry name" value="GLYCOGEN DEBRANCHING ENZYME"/>
    <property type="match status" value="1"/>
</dbReference>
<evidence type="ECO:0000313" key="3">
    <source>
        <dbReference type="EMBL" id="RAV99466.1"/>
    </source>
</evidence>
<feature type="domain" description="Glycogen debranching enzyme bacterial and archaeal type N-terminal" evidence="2">
    <location>
        <begin position="14"/>
        <end position="229"/>
    </location>
</feature>
<dbReference type="Gene3D" id="1.50.10.10">
    <property type="match status" value="1"/>
</dbReference>
<keyword evidence="4" id="KW-1185">Reference proteome</keyword>
<dbReference type="FunFam" id="1.50.10.10:FF:000073">
    <property type="entry name" value="Glycogen debranching enzyme, hypothetical (TreX-like)"/>
    <property type="match status" value="1"/>
</dbReference>
<protein>
    <submittedName>
        <fullName evidence="3">Glycogen debranching protein</fullName>
    </submittedName>
</protein>
<proteinExistence type="predicted"/>
<dbReference type="GO" id="GO:0004134">
    <property type="term" value="F:4-alpha-glucanotransferase activity"/>
    <property type="evidence" value="ECO:0007669"/>
    <property type="project" value="InterPro"/>
</dbReference>
<dbReference type="InterPro" id="IPR032790">
    <property type="entry name" value="GDE_C"/>
</dbReference>
<feature type="domain" description="Glycogen debranching enzyme C-terminal" evidence="1">
    <location>
        <begin position="272"/>
        <end position="634"/>
    </location>
</feature>
<evidence type="ECO:0000259" key="1">
    <source>
        <dbReference type="Pfam" id="PF06202"/>
    </source>
</evidence>
<gene>
    <name evidence="3" type="ORF">DQQ10_19820</name>
</gene>
<reference evidence="3 4" key="1">
    <citation type="submission" date="2018-06" db="EMBL/GenBank/DDBJ databases">
        <title>Chryseolinea flavus sp. nov., a member of the phylum Bacteroidetes isolated from soil.</title>
        <authorList>
            <person name="Li Y."/>
            <person name="Wang J."/>
        </authorList>
    </citation>
    <scope>NUCLEOTIDE SEQUENCE [LARGE SCALE GENOMIC DNA]</scope>
    <source>
        <strain evidence="3 4">SDU1-6</strain>
    </source>
</reference>